<dbReference type="RefSeq" id="WP_273642341.1">
    <property type="nucleotide sequence ID" value="NZ_JAQQXP010000003.1"/>
</dbReference>
<comment type="caution">
    <text evidence="1">The sequence shown here is derived from an EMBL/GenBank/DDBJ whole genome shotgun (WGS) entry which is preliminary data.</text>
</comment>
<organism evidence="1 2">
    <name type="scientific">Alteromonas gilva</name>
    <dbReference type="NCBI Taxonomy" id="2987522"/>
    <lineage>
        <taxon>Bacteria</taxon>
        <taxon>Pseudomonadati</taxon>
        <taxon>Pseudomonadota</taxon>
        <taxon>Gammaproteobacteria</taxon>
        <taxon>Alteromonadales</taxon>
        <taxon>Alteromonadaceae</taxon>
        <taxon>Alteromonas/Salinimonas group</taxon>
        <taxon>Alteromonas</taxon>
    </lineage>
</organism>
<name>A0ABT5L667_9ALTE</name>
<evidence type="ECO:0000313" key="1">
    <source>
        <dbReference type="EMBL" id="MDC8832516.1"/>
    </source>
</evidence>
<gene>
    <name evidence="1" type="ORF">OIK42_17320</name>
</gene>
<sequence length="52" mass="5432">MSSASSIAAGRMMCGQVNSRKLQTSVTGIVSGYQVYRVKSLAQKPSLPGDKG</sequence>
<accession>A0ABT5L667</accession>
<evidence type="ECO:0000313" key="2">
    <source>
        <dbReference type="Proteomes" id="UP001218788"/>
    </source>
</evidence>
<reference evidence="1 2" key="1">
    <citation type="submission" date="2022-10" db="EMBL/GenBank/DDBJ databases">
        <title>Alteromonas sp. chi3 Genome sequencing.</title>
        <authorList>
            <person name="Park S."/>
        </authorList>
    </citation>
    <scope>NUCLEOTIDE SEQUENCE [LARGE SCALE GENOMIC DNA]</scope>
    <source>
        <strain evidence="2">chi3</strain>
    </source>
</reference>
<protein>
    <submittedName>
        <fullName evidence="1">Uncharacterized protein</fullName>
    </submittedName>
</protein>
<proteinExistence type="predicted"/>
<dbReference type="EMBL" id="JAQQXP010000003">
    <property type="protein sequence ID" value="MDC8832516.1"/>
    <property type="molecule type" value="Genomic_DNA"/>
</dbReference>
<dbReference type="Proteomes" id="UP001218788">
    <property type="component" value="Unassembled WGS sequence"/>
</dbReference>
<keyword evidence="2" id="KW-1185">Reference proteome</keyword>